<evidence type="ECO:0000313" key="1">
    <source>
        <dbReference type="EMBL" id="PTU32388.1"/>
    </source>
</evidence>
<comment type="caution">
    <text evidence="1">The sequence shown here is derived from an EMBL/GenBank/DDBJ whole genome shotgun (WGS) entry which is preliminary data.</text>
</comment>
<dbReference type="OrthoDB" id="459260at2"/>
<accession>A0A2T5MIK0</accession>
<dbReference type="SUPFAM" id="SSF109604">
    <property type="entry name" value="HD-domain/PDEase-like"/>
    <property type="match status" value="1"/>
</dbReference>
<evidence type="ECO:0008006" key="3">
    <source>
        <dbReference type="Google" id="ProtNLM"/>
    </source>
</evidence>
<dbReference type="EMBL" id="QANS01000002">
    <property type="protein sequence ID" value="PTU32388.1"/>
    <property type="molecule type" value="Genomic_DNA"/>
</dbReference>
<proteinExistence type="predicted"/>
<name>A0A2T5MIK0_9GAMM</name>
<keyword evidence="2" id="KW-1185">Reference proteome</keyword>
<sequence>MSLITSHPQLDAALNEWTKEIGPNFNAYRNHCYYVLNVVNTLAQPSAQELDQVAIAVAFHDLGIWSDKTLDYLDPSADRARAYLVAKGRETDVPAVEAMIQGHHKFTRCKGEHARLAEAFRCADWNFVSLGSISMGVPRALRKQLLAEFPNDGFHNMLLKLGGAEFLRRPWKPLPMMRW</sequence>
<dbReference type="RefSeq" id="WP_107939582.1">
    <property type="nucleotide sequence ID" value="NZ_QANS01000002.1"/>
</dbReference>
<gene>
    <name evidence="1" type="ORF">CJD38_06990</name>
</gene>
<organism evidence="1 2">
    <name type="scientific">Stenotrophobium rhamnosiphilum</name>
    <dbReference type="NCBI Taxonomy" id="2029166"/>
    <lineage>
        <taxon>Bacteria</taxon>
        <taxon>Pseudomonadati</taxon>
        <taxon>Pseudomonadota</taxon>
        <taxon>Gammaproteobacteria</taxon>
        <taxon>Nevskiales</taxon>
        <taxon>Nevskiaceae</taxon>
        <taxon>Stenotrophobium</taxon>
    </lineage>
</organism>
<evidence type="ECO:0000313" key="2">
    <source>
        <dbReference type="Proteomes" id="UP000244248"/>
    </source>
</evidence>
<dbReference type="AlphaFoldDB" id="A0A2T5MIK0"/>
<protein>
    <recommendedName>
        <fullName evidence="3">Phosphohydrolase</fullName>
    </recommendedName>
</protein>
<dbReference type="Proteomes" id="UP000244248">
    <property type="component" value="Unassembled WGS sequence"/>
</dbReference>
<reference evidence="1 2" key="1">
    <citation type="submission" date="2018-04" db="EMBL/GenBank/DDBJ databases">
        <title>Novel species isolated from glacier.</title>
        <authorList>
            <person name="Liu Q."/>
            <person name="Xin Y.-H."/>
        </authorList>
    </citation>
    <scope>NUCLEOTIDE SEQUENCE [LARGE SCALE GENOMIC DNA]</scope>
    <source>
        <strain evidence="1 2">GT1R17</strain>
    </source>
</reference>